<dbReference type="Ensembl" id="ENSSSCT00040010567.1">
    <property type="protein sequence ID" value="ENSSSCP00040004118.1"/>
    <property type="gene ID" value="ENSSSCG00040008068.1"/>
</dbReference>
<evidence type="ECO:0000313" key="2">
    <source>
        <dbReference type="Proteomes" id="UP000694722"/>
    </source>
</evidence>
<protein>
    <submittedName>
        <fullName evidence="1">Uncharacterized protein</fullName>
    </submittedName>
</protein>
<reference evidence="1" key="1">
    <citation type="submission" date="2025-08" db="UniProtKB">
        <authorList>
            <consortium name="Ensembl"/>
        </authorList>
    </citation>
    <scope>IDENTIFICATION</scope>
</reference>
<sequence length="304" mass="33533">MITFKKKSPLNFFFFFFCFLGPLLWHMEVPRLGVESELQLPAYTTATATPDPSRVCDLHYSSQQRRILNPLSEARDRTCVLMDTSQIRFHGATMGTLTLNTQFPAKYGHPGELGGATCVKCNPNWGQTQAHPIPPTIWFPPCAWSPAYLFGKAQGLFTDDPGTGGWVRELVDLDRGRRGPLHPALHLLIHGAWRRGAGHLVVLLGVAGSLFQATEERGTGPVCGALLEDLETVGRGQALPPVEQTRPPALAFRHVLFQNGQDVSSAESQLVRAVRVVVIKCPGQERLGQGRKRSRLLPLPMTLQ</sequence>
<proteinExistence type="predicted"/>
<dbReference type="AlphaFoldDB" id="A0A8D1DAL5"/>
<name>A0A8D1DAL5_PIG</name>
<accession>A0A8D1DAL5</accession>
<evidence type="ECO:0000313" key="1">
    <source>
        <dbReference type="Ensembl" id="ENSSSCP00040004118.1"/>
    </source>
</evidence>
<organism evidence="1 2">
    <name type="scientific">Sus scrofa</name>
    <name type="common">Pig</name>
    <dbReference type="NCBI Taxonomy" id="9823"/>
    <lineage>
        <taxon>Eukaryota</taxon>
        <taxon>Metazoa</taxon>
        <taxon>Chordata</taxon>
        <taxon>Craniata</taxon>
        <taxon>Vertebrata</taxon>
        <taxon>Euteleostomi</taxon>
        <taxon>Mammalia</taxon>
        <taxon>Eutheria</taxon>
        <taxon>Laurasiatheria</taxon>
        <taxon>Artiodactyla</taxon>
        <taxon>Suina</taxon>
        <taxon>Suidae</taxon>
        <taxon>Sus</taxon>
    </lineage>
</organism>
<dbReference type="Proteomes" id="UP000694722">
    <property type="component" value="Unplaced"/>
</dbReference>